<dbReference type="EMBL" id="JAHFZB010000055">
    <property type="protein sequence ID" value="KAK6466641.1"/>
    <property type="molecule type" value="Genomic_DNA"/>
</dbReference>
<dbReference type="SUPFAM" id="SSF47266">
    <property type="entry name" value="4-helical cytokines"/>
    <property type="match status" value="1"/>
</dbReference>
<dbReference type="PANTHER" id="PTHR11417">
    <property type="entry name" value="SOMATOTROPIN,PROLACTIN"/>
    <property type="match status" value="1"/>
</dbReference>
<evidence type="ECO:0000256" key="1">
    <source>
        <dbReference type="ARBA" id="ARBA00004613"/>
    </source>
</evidence>
<dbReference type="PROSITE" id="PS00338">
    <property type="entry name" value="SOMATOTROPIN_2"/>
    <property type="match status" value="1"/>
</dbReference>
<organism evidence="7 8">
    <name type="scientific">Huso huso</name>
    <name type="common">Beluga</name>
    <name type="synonym">Acipenser huso</name>
    <dbReference type="NCBI Taxonomy" id="61971"/>
    <lineage>
        <taxon>Eukaryota</taxon>
        <taxon>Metazoa</taxon>
        <taxon>Chordata</taxon>
        <taxon>Craniata</taxon>
        <taxon>Vertebrata</taxon>
        <taxon>Euteleostomi</taxon>
        <taxon>Actinopterygii</taxon>
        <taxon>Chondrostei</taxon>
        <taxon>Acipenseriformes</taxon>
        <taxon>Acipenseridae</taxon>
        <taxon>Huso</taxon>
    </lineage>
</organism>
<dbReference type="InterPro" id="IPR009079">
    <property type="entry name" value="4_helix_cytokine-like_core"/>
</dbReference>
<proteinExistence type="inferred from homology"/>
<accession>A0ABR0Y2K3</accession>
<dbReference type="PRINTS" id="PR00836">
    <property type="entry name" value="SOMATOTROPIN"/>
</dbReference>
<keyword evidence="5" id="KW-1015">Disulfide bond</keyword>
<dbReference type="InterPro" id="IPR018116">
    <property type="entry name" value="Somatotropin_CS"/>
</dbReference>
<name>A0ABR0Y2K3_HUSHU</name>
<reference evidence="7 8" key="1">
    <citation type="submission" date="2021-05" db="EMBL/GenBank/DDBJ databases">
        <authorList>
            <person name="Zahm M."/>
            <person name="Klopp C."/>
            <person name="Cabau C."/>
            <person name="Kuhl H."/>
            <person name="Suciu R."/>
            <person name="Ciorpac M."/>
            <person name="Holostenco D."/>
            <person name="Gessner J."/>
            <person name="Wuertz S."/>
            <person name="Hohne C."/>
            <person name="Stock M."/>
            <person name="Gislard M."/>
            <person name="Lluch J."/>
            <person name="Milhes M."/>
            <person name="Lampietro C."/>
            <person name="Lopez Roques C."/>
            <person name="Donnadieu C."/>
            <person name="Du K."/>
            <person name="Schartl M."/>
            <person name="Guiguen Y."/>
        </authorList>
    </citation>
    <scope>NUCLEOTIDE SEQUENCE [LARGE SCALE GENOMIC DNA]</scope>
    <source>
        <strain evidence="7">Hh-F2</strain>
        <tissue evidence="7">Blood</tissue>
    </source>
</reference>
<keyword evidence="4 6" id="KW-0372">Hormone</keyword>
<evidence type="ECO:0000256" key="6">
    <source>
        <dbReference type="RuleBase" id="RU003618"/>
    </source>
</evidence>
<evidence type="ECO:0000256" key="2">
    <source>
        <dbReference type="ARBA" id="ARBA00008474"/>
    </source>
</evidence>
<comment type="subcellular location">
    <subcellularLocation>
        <location evidence="1 6">Secreted</location>
    </subcellularLocation>
</comment>
<dbReference type="Pfam" id="PF00103">
    <property type="entry name" value="Hormone_1"/>
    <property type="match status" value="1"/>
</dbReference>
<sequence length="177" mass="19383">MCLSSCPPLPLSPAGGAPLSHHVSPSLTSRRSSSLSSCLSLSHQQEELLSLIMSLLRSWTPPLMFLVREAQSLPPPHSLSGSLSWQTAELSQQSQKLAKGLETILNRFDPSAAHKASFGNADDLWKGGASDFPGSDRKSRLLNFYFLLSCFRRDSHKIDSFLKLLRCRALENGAESC</sequence>
<evidence type="ECO:0000256" key="3">
    <source>
        <dbReference type="ARBA" id="ARBA00022525"/>
    </source>
</evidence>
<comment type="similarity">
    <text evidence="2 6">Belongs to the somatotropin/prolactin family.</text>
</comment>
<dbReference type="Gene3D" id="1.20.1250.10">
    <property type="match status" value="1"/>
</dbReference>
<gene>
    <name evidence="7" type="ORF">HHUSO_G36106</name>
</gene>
<evidence type="ECO:0000313" key="8">
    <source>
        <dbReference type="Proteomes" id="UP001369086"/>
    </source>
</evidence>
<evidence type="ECO:0000256" key="5">
    <source>
        <dbReference type="ARBA" id="ARBA00023157"/>
    </source>
</evidence>
<comment type="caution">
    <text evidence="7">The sequence shown here is derived from an EMBL/GenBank/DDBJ whole genome shotgun (WGS) entry which is preliminary data.</text>
</comment>
<keyword evidence="3" id="KW-0964">Secreted</keyword>
<dbReference type="Proteomes" id="UP001369086">
    <property type="component" value="Unassembled WGS sequence"/>
</dbReference>
<dbReference type="PANTHER" id="PTHR11417:SF5">
    <property type="entry name" value="PROLACTIN"/>
    <property type="match status" value="1"/>
</dbReference>
<keyword evidence="8" id="KW-1185">Reference proteome</keyword>
<evidence type="ECO:0000256" key="4">
    <source>
        <dbReference type="ARBA" id="ARBA00022702"/>
    </source>
</evidence>
<evidence type="ECO:0000313" key="7">
    <source>
        <dbReference type="EMBL" id="KAK6466641.1"/>
    </source>
</evidence>
<dbReference type="InterPro" id="IPR001400">
    <property type="entry name" value="Somatotropin/Prolactin"/>
</dbReference>
<protein>
    <submittedName>
        <fullName evidence="7">Prolactin-like</fullName>
    </submittedName>
</protein>